<dbReference type="InterPro" id="IPR036259">
    <property type="entry name" value="MFS_trans_sf"/>
</dbReference>
<keyword evidence="3" id="KW-1185">Reference proteome</keyword>
<evidence type="ECO:0000313" key="3">
    <source>
        <dbReference type="Proteomes" id="UP000591131"/>
    </source>
</evidence>
<proteinExistence type="predicted"/>
<keyword evidence="1" id="KW-1133">Transmembrane helix</keyword>
<evidence type="ECO:0000313" key="2">
    <source>
        <dbReference type="EMBL" id="KAF4648656.1"/>
    </source>
</evidence>
<dbReference type="EMBL" id="JAAPAO010001873">
    <property type="protein sequence ID" value="KAF4648656.1"/>
    <property type="molecule type" value="Genomic_DNA"/>
</dbReference>
<organism evidence="2 3">
    <name type="scientific">Perkinsus chesapeaki</name>
    <name type="common">Clam parasite</name>
    <name type="synonym">Perkinsus andrewsi</name>
    <dbReference type="NCBI Taxonomy" id="330153"/>
    <lineage>
        <taxon>Eukaryota</taxon>
        <taxon>Sar</taxon>
        <taxon>Alveolata</taxon>
        <taxon>Perkinsozoa</taxon>
        <taxon>Perkinsea</taxon>
        <taxon>Perkinsida</taxon>
        <taxon>Perkinsidae</taxon>
        <taxon>Perkinsus</taxon>
    </lineage>
</organism>
<keyword evidence="1" id="KW-0472">Membrane</keyword>
<gene>
    <name evidence="2" type="ORF">FOL47_002948</name>
</gene>
<accession>A0A7J6KQ69</accession>
<dbReference type="OrthoDB" id="8904098at2759"/>
<sequence>VAFTHAPPQLKAVASAVNLCFMAIANALSAVLFQIASPWLPNFDFSKPEESVIGSHYDYYYYVLIGICLFGAACCLLTVPYYRRVHAVAMARQKSEYDGGLDL</sequence>
<keyword evidence="1" id="KW-0812">Transmembrane</keyword>
<dbReference type="AlphaFoldDB" id="A0A7J6KQ69"/>
<feature type="non-terminal residue" evidence="2">
    <location>
        <position position="1"/>
    </location>
</feature>
<dbReference type="Gene3D" id="1.20.1250.20">
    <property type="entry name" value="MFS general substrate transporter like domains"/>
    <property type="match status" value="1"/>
</dbReference>
<feature type="transmembrane region" description="Helical" evidence="1">
    <location>
        <begin position="59"/>
        <end position="82"/>
    </location>
</feature>
<name>A0A7J6KQ69_PERCH</name>
<comment type="caution">
    <text evidence="2">The sequence shown here is derived from an EMBL/GenBank/DDBJ whole genome shotgun (WGS) entry which is preliminary data.</text>
</comment>
<dbReference type="Proteomes" id="UP000591131">
    <property type="component" value="Unassembled WGS sequence"/>
</dbReference>
<evidence type="ECO:0000256" key="1">
    <source>
        <dbReference type="SAM" id="Phobius"/>
    </source>
</evidence>
<dbReference type="SUPFAM" id="SSF103473">
    <property type="entry name" value="MFS general substrate transporter"/>
    <property type="match status" value="1"/>
</dbReference>
<feature type="transmembrane region" description="Helical" evidence="1">
    <location>
        <begin position="12"/>
        <end position="39"/>
    </location>
</feature>
<protein>
    <submittedName>
        <fullName evidence="2">Uncharacterized protein</fullName>
    </submittedName>
</protein>
<reference evidence="2 3" key="1">
    <citation type="submission" date="2020-04" db="EMBL/GenBank/DDBJ databases">
        <title>Perkinsus chesapeaki whole genome sequence.</title>
        <authorList>
            <person name="Bogema D.R."/>
        </authorList>
    </citation>
    <scope>NUCLEOTIDE SEQUENCE [LARGE SCALE GENOMIC DNA]</scope>
    <source>
        <strain evidence="2">ATCC PRA-425</strain>
    </source>
</reference>